<keyword evidence="3" id="KW-0813">Transport</keyword>
<dbReference type="STRING" id="45670.SN16_07885"/>
<dbReference type="GO" id="GO:0033214">
    <property type="term" value="P:siderophore-iron import into cell"/>
    <property type="evidence" value="ECO:0007669"/>
    <property type="project" value="TreeGrafter"/>
</dbReference>
<feature type="transmembrane region" description="Helical" evidence="8">
    <location>
        <begin position="143"/>
        <end position="167"/>
    </location>
</feature>
<dbReference type="Pfam" id="PF01032">
    <property type="entry name" value="FecCD"/>
    <property type="match status" value="1"/>
</dbReference>
<dbReference type="CDD" id="cd06550">
    <property type="entry name" value="TM_ABC_iron-siderophores_like"/>
    <property type="match status" value="1"/>
</dbReference>
<keyword evidence="7 8" id="KW-0472">Membrane</keyword>
<evidence type="ECO:0000313" key="11">
    <source>
        <dbReference type="Proteomes" id="UP000031546"/>
    </source>
</evidence>
<gene>
    <name evidence="10" type="ORF">F7P68_0009260</name>
    <name evidence="9" type="ORF">SN16_07885</name>
</gene>
<feature type="transmembrane region" description="Helical" evidence="8">
    <location>
        <begin position="297"/>
        <end position="315"/>
    </location>
</feature>
<dbReference type="SUPFAM" id="SSF81345">
    <property type="entry name" value="ABC transporter involved in vitamin B12 uptake, BtuC"/>
    <property type="match status" value="1"/>
</dbReference>
<keyword evidence="6 8" id="KW-1133">Transmembrane helix</keyword>
<dbReference type="Proteomes" id="UP000527860">
    <property type="component" value="Unassembled WGS sequence"/>
</dbReference>
<feature type="transmembrane region" description="Helical" evidence="8">
    <location>
        <begin position="100"/>
        <end position="131"/>
    </location>
</feature>
<evidence type="ECO:0000313" key="9">
    <source>
        <dbReference type="EMBL" id="KIH70620.1"/>
    </source>
</evidence>
<evidence type="ECO:0000313" key="10">
    <source>
        <dbReference type="EMBL" id="MDB0580719.1"/>
    </source>
</evidence>
<dbReference type="PANTHER" id="PTHR30472:SF58">
    <property type="entry name" value="IRON(3+)-HYDROXAMATE IMPORT SYSTEM PERMEASE PROTEIN FHUB"/>
    <property type="match status" value="1"/>
</dbReference>
<evidence type="ECO:0000256" key="6">
    <source>
        <dbReference type="ARBA" id="ARBA00022989"/>
    </source>
</evidence>
<dbReference type="GeneID" id="77845472"/>
<proteinExistence type="inferred from homology"/>
<feature type="transmembrane region" description="Helical" evidence="8">
    <location>
        <begin position="272"/>
        <end position="291"/>
    </location>
</feature>
<evidence type="ECO:0000256" key="5">
    <source>
        <dbReference type="ARBA" id="ARBA00022692"/>
    </source>
</evidence>
<reference evidence="10" key="3">
    <citation type="submission" date="2020-04" db="EMBL/GenBank/DDBJ databases">
        <authorList>
            <person name="Tanveer F."/>
            <person name="Xie Y."/>
            <person name="Shinwari Z.K."/>
        </authorList>
    </citation>
    <scope>NUCLEOTIDE SEQUENCE</scope>
    <source>
        <strain evidence="10">MOSEL-ME25</strain>
    </source>
</reference>
<feature type="transmembrane region" description="Helical" evidence="8">
    <location>
        <begin position="187"/>
        <end position="205"/>
    </location>
</feature>
<accession>A0A0C2H9Y7</accession>
<reference evidence="12" key="2">
    <citation type="submission" date="2020-04" db="EMBL/GenBank/DDBJ databases">
        <title>Genome analysis and biological profiling of marine Cellulosimicrobium funkei MOSEL-ME6.</title>
        <authorList>
            <person name="Tanveer F."/>
            <person name="Xie Y."/>
            <person name="Shinwari Z.K."/>
        </authorList>
    </citation>
    <scope>NUCLEOTIDE SEQUENCE [LARGE SCALE GENOMIC DNA]</scope>
    <source>
        <strain evidence="12">MOSEL-ME25</strain>
    </source>
</reference>
<protein>
    <submittedName>
        <fullName evidence="10">Iron ABC transporter permease</fullName>
    </submittedName>
</protein>
<dbReference type="EMBL" id="JXII01000006">
    <property type="protein sequence ID" value="KIH70620.1"/>
    <property type="molecule type" value="Genomic_DNA"/>
</dbReference>
<dbReference type="GO" id="GO:0005886">
    <property type="term" value="C:plasma membrane"/>
    <property type="evidence" value="ECO:0007669"/>
    <property type="project" value="UniProtKB-SubCell"/>
</dbReference>
<name>A0A0C2H9Y7_9STAP</name>
<comment type="caution">
    <text evidence="9">The sequence shown here is derived from an EMBL/GenBank/DDBJ whole genome shotgun (WGS) entry which is preliminary data.</text>
</comment>
<dbReference type="EMBL" id="JABEVU030000001">
    <property type="protein sequence ID" value="MDB0580719.1"/>
    <property type="molecule type" value="Genomic_DNA"/>
</dbReference>
<organism evidence="9 11">
    <name type="scientific">Salinicoccus roseus</name>
    <dbReference type="NCBI Taxonomy" id="45670"/>
    <lineage>
        <taxon>Bacteria</taxon>
        <taxon>Bacillati</taxon>
        <taxon>Bacillota</taxon>
        <taxon>Bacilli</taxon>
        <taxon>Bacillales</taxon>
        <taxon>Staphylococcaceae</taxon>
        <taxon>Salinicoccus</taxon>
    </lineage>
</organism>
<feature type="transmembrane region" description="Helical" evidence="8">
    <location>
        <begin position="6"/>
        <end position="26"/>
    </location>
</feature>
<evidence type="ECO:0000313" key="12">
    <source>
        <dbReference type="Proteomes" id="UP000527860"/>
    </source>
</evidence>
<evidence type="ECO:0000256" key="7">
    <source>
        <dbReference type="ARBA" id="ARBA00023136"/>
    </source>
</evidence>
<keyword evidence="5 8" id="KW-0812">Transmembrane</keyword>
<dbReference type="OrthoDB" id="9811721at2"/>
<keyword evidence="12" id="KW-1185">Reference proteome</keyword>
<sequence>MDRKWYPLPIVAMGILLSFVAAMMFGTNTYTLQQVLEVIFSLDMTDQAHQILYEIRMPRVLGALLAGFMISISGLVLQSVTHNDLSEPSILGINAGANLAIIVGALVLPTLPFIGVMGIGFIGGMLVGLVILSMTRYRSPMHLILAGAGISLLLYAVTDFLVITFGLGQYVAFFTAGGAAGQSMSNIVLVFPIALVLATVLLFLAKELDILLFGDEMAVSLGQNQTLYRGVTLVLAIMLASMAVAMVGNVVFLGLLVPHIVKMLFGNMHRFTIVYTGMLGAMIFALSDMFARVFNETPVNAIIAVIGLPFFIYIIKKRGRKYA</sequence>
<evidence type="ECO:0000256" key="3">
    <source>
        <dbReference type="ARBA" id="ARBA00022448"/>
    </source>
</evidence>
<comment type="similarity">
    <text evidence="2">Belongs to the binding-protein-dependent transport system permease family. FecCD subfamily.</text>
</comment>
<dbReference type="AlphaFoldDB" id="A0A0C2H9Y7"/>
<feature type="transmembrane region" description="Helical" evidence="8">
    <location>
        <begin position="60"/>
        <end position="80"/>
    </location>
</feature>
<reference evidence="10 12" key="4">
    <citation type="submission" date="2022-12" db="EMBL/GenBank/DDBJ databases">
        <title>Genome analysis and biological profiling of marine Salinicoccus roseus MOSEL-ME25.</title>
        <authorList>
            <person name="Mirza F.T."/>
            <person name="Xie Y."/>
            <person name="Shinwari Z.K."/>
        </authorList>
    </citation>
    <scope>NUCLEOTIDE SEQUENCE [LARGE SCALE GENOMIC DNA]</scope>
    <source>
        <strain evidence="10 12">MOSEL-ME25</strain>
    </source>
</reference>
<dbReference type="Proteomes" id="UP000031546">
    <property type="component" value="Unassembled WGS sequence"/>
</dbReference>
<evidence type="ECO:0000256" key="1">
    <source>
        <dbReference type="ARBA" id="ARBA00004651"/>
    </source>
</evidence>
<reference evidence="9 11" key="1">
    <citation type="submission" date="2015-01" db="EMBL/GenBank/DDBJ databases">
        <title>Genome sequences of high lactate-tolerant strain Salinicoccus roseus W12 with industrial interest.</title>
        <authorList>
            <person name="Wang H."/>
            <person name="Yu B."/>
        </authorList>
    </citation>
    <scope>NUCLEOTIDE SEQUENCE [LARGE SCALE GENOMIC DNA]</scope>
    <source>
        <strain evidence="9 11">W12</strain>
    </source>
</reference>
<dbReference type="GO" id="GO:0022857">
    <property type="term" value="F:transmembrane transporter activity"/>
    <property type="evidence" value="ECO:0007669"/>
    <property type="project" value="InterPro"/>
</dbReference>
<comment type="subcellular location">
    <subcellularLocation>
        <location evidence="1">Cell membrane</location>
        <topology evidence="1">Multi-pass membrane protein</topology>
    </subcellularLocation>
</comment>
<dbReference type="Gene3D" id="1.10.3470.10">
    <property type="entry name" value="ABC transporter involved in vitamin B12 uptake, BtuC"/>
    <property type="match status" value="1"/>
</dbReference>
<dbReference type="InterPro" id="IPR000522">
    <property type="entry name" value="ABC_transptr_permease_BtuC"/>
</dbReference>
<dbReference type="InterPro" id="IPR037294">
    <property type="entry name" value="ABC_BtuC-like"/>
</dbReference>
<evidence type="ECO:0000256" key="4">
    <source>
        <dbReference type="ARBA" id="ARBA00022475"/>
    </source>
</evidence>
<dbReference type="RefSeq" id="WP_040106078.1">
    <property type="nucleotide sequence ID" value="NZ_JABEVU030000001.1"/>
</dbReference>
<dbReference type="PANTHER" id="PTHR30472">
    <property type="entry name" value="FERRIC ENTEROBACTIN TRANSPORT SYSTEM PERMEASE PROTEIN"/>
    <property type="match status" value="1"/>
</dbReference>
<keyword evidence="4" id="KW-1003">Cell membrane</keyword>
<evidence type="ECO:0000256" key="8">
    <source>
        <dbReference type="SAM" id="Phobius"/>
    </source>
</evidence>
<evidence type="ECO:0000256" key="2">
    <source>
        <dbReference type="ARBA" id="ARBA00007935"/>
    </source>
</evidence>